<sequence length="251" mass="27802">MRCGGRTLLFDAGTGIRPAGVSMLRSGVRDVHLFFSHFHYDHVLGLPFFAPLYDPSIRLEIWSGHLAGIMSTREMLRGLMRAPWFPVEISICRAAVVSRDFRSGDVINPWPEVTVRTGSLNHPGGCIGYRVEYGGRAVAFICDTEHVEGAPDANVLALIENADLVIYDAAYTDEEMKSRRGFGHSSWQEGVRLCRAAGAKKLALFHHDPFRTDIELARIEARAKEAFPGAFAARDGQSLTFQARQAAKKQV</sequence>
<dbReference type="InterPro" id="IPR036866">
    <property type="entry name" value="RibonucZ/Hydroxyglut_hydro"/>
</dbReference>
<dbReference type="InterPro" id="IPR001279">
    <property type="entry name" value="Metallo-B-lactamas"/>
</dbReference>
<protein>
    <submittedName>
        <fullName evidence="2">MBL fold metallo-hydrolase</fullName>
    </submittedName>
</protein>
<evidence type="ECO:0000313" key="2">
    <source>
        <dbReference type="EMBL" id="PSJ57058.1"/>
    </source>
</evidence>
<dbReference type="GO" id="GO:0042781">
    <property type="term" value="F:3'-tRNA processing endoribonuclease activity"/>
    <property type="evidence" value="ECO:0007669"/>
    <property type="project" value="TreeGrafter"/>
</dbReference>
<dbReference type="EMBL" id="PXYK01000019">
    <property type="protein sequence ID" value="PSJ57058.1"/>
    <property type="molecule type" value="Genomic_DNA"/>
</dbReference>
<dbReference type="Pfam" id="PF12706">
    <property type="entry name" value="Lactamase_B_2"/>
    <property type="match status" value="1"/>
</dbReference>
<dbReference type="AlphaFoldDB" id="A0A2P7S3K5"/>
<accession>A0A2P7S3K5</accession>
<dbReference type="Gene3D" id="3.60.15.10">
    <property type="entry name" value="Ribonuclease Z/Hydroxyacylglutathione hydrolase-like"/>
    <property type="match status" value="1"/>
</dbReference>
<evidence type="ECO:0000313" key="3">
    <source>
        <dbReference type="Proteomes" id="UP000241229"/>
    </source>
</evidence>
<dbReference type="CDD" id="cd07715">
    <property type="entry name" value="TaR3-like_MBL-fold"/>
    <property type="match status" value="1"/>
</dbReference>
<proteinExistence type="predicted"/>
<organism evidence="2 3">
    <name type="scientific">Kumtagia ephedrae</name>
    <dbReference type="NCBI Taxonomy" id="2116701"/>
    <lineage>
        <taxon>Bacteria</taxon>
        <taxon>Pseudomonadati</taxon>
        <taxon>Pseudomonadota</taxon>
        <taxon>Alphaproteobacteria</taxon>
        <taxon>Hyphomicrobiales</taxon>
        <taxon>Phyllobacteriaceae</taxon>
        <taxon>Kumtagia</taxon>
    </lineage>
</organism>
<reference evidence="2 3" key="1">
    <citation type="submission" date="2018-03" db="EMBL/GenBank/DDBJ databases">
        <title>The draft genome of Mesorhizobium sp. 6GN-30.</title>
        <authorList>
            <person name="Liu L."/>
            <person name="Li L."/>
            <person name="Wang T."/>
            <person name="Zhang X."/>
            <person name="Liang L."/>
        </authorList>
    </citation>
    <scope>NUCLEOTIDE SEQUENCE [LARGE SCALE GENOMIC DNA]</scope>
    <source>
        <strain evidence="2 3">6GN30</strain>
    </source>
</reference>
<dbReference type="Proteomes" id="UP000241229">
    <property type="component" value="Unassembled WGS sequence"/>
</dbReference>
<dbReference type="PANTHER" id="PTHR46018">
    <property type="entry name" value="ZINC PHOSPHODIESTERASE ELAC PROTEIN 1"/>
    <property type="match status" value="1"/>
</dbReference>
<keyword evidence="2" id="KW-0378">Hydrolase</keyword>
<feature type="domain" description="Metallo-beta-lactamase" evidence="1">
    <location>
        <begin position="6"/>
        <end position="207"/>
    </location>
</feature>
<dbReference type="SUPFAM" id="SSF56281">
    <property type="entry name" value="Metallo-hydrolase/oxidoreductase"/>
    <property type="match status" value="1"/>
</dbReference>
<keyword evidence="3" id="KW-1185">Reference proteome</keyword>
<name>A0A2P7S3K5_9HYPH</name>
<gene>
    <name evidence="2" type="ORF">C7I84_19025</name>
</gene>
<comment type="caution">
    <text evidence="2">The sequence shown here is derived from an EMBL/GenBank/DDBJ whole genome shotgun (WGS) entry which is preliminary data.</text>
</comment>
<dbReference type="PANTHER" id="PTHR46018:SF2">
    <property type="entry name" value="ZINC PHOSPHODIESTERASE ELAC PROTEIN 1"/>
    <property type="match status" value="1"/>
</dbReference>
<evidence type="ECO:0000259" key="1">
    <source>
        <dbReference type="Pfam" id="PF12706"/>
    </source>
</evidence>